<evidence type="ECO:0000313" key="2">
    <source>
        <dbReference type="EMBL" id="KAJ7614587.1"/>
    </source>
</evidence>
<protein>
    <submittedName>
        <fullName evidence="2">Uncharacterized protein</fullName>
    </submittedName>
</protein>
<dbReference type="AlphaFoldDB" id="A0AAD7B9G3"/>
<evidence type="ECO:0000256" key="1">
    <source>
        <dbReference type="SAM" id="MobiDB-lite"/>
    </source>
</evidence>
<gene>
    <name evidence="2" type="ORF">B0H17DRAFT_1164778</name>
</gene>
<proteinExistence type="predicted"/>
<feature type="region of interest" description="Disordered" evidence="1">
    <location>
        <begin position="144"/>
        <end position="173"/>
    </location>
</feature>
<accession>A0AAD7B9G3</accession>
<feature type="compositionally biased region" description="Basic residues" evidence="1">
    <location>
        <begin position="156"/>
        <end position="173"/>
    </location>
</feature>
<comment type="caution">
    <text evidence="2">The sequence shown here is derived from an EMBL/GenBank/DDBJ whole genome shotgun (WGS) entry which is preliminary data.</text>
</comment>
<dbReference type="EMBL" id="JARKIE010000862">
    <property type="protein sequence ID" value="KAJ7614587.1"/>
    <property type="molecule type" value="Genomic_DNA"/>
</dbReference>
<dbReference type="Proteomes" id="UP001221757">
    <property type="component" value="Unassembled WGS sequence"/>
</dbReference>
<organism evidence="2 3">
    <name type="scientific">Mycena rosella</name>
    <name type="common">Pink bonnet</name>
    <name type="synonym">Agaricus rosellus</name>
    <dbReference type="NCBI Taxonomy" id="1033263"/>
    <lineage>
        <taxon>Eukaryota</taxon>
        <taxon>Fungi</taxon>
        <taxon>Dikarya</taxon>
        <taxon>Basidiomycota</taxon>
        <taxon>Agaricomycotina</taxon>
        <taxon>Agaricomycetes</taxon>
        <taxon>Agaricomycetidae</taxon>
        <taxon>Agaricales</taxon>
        <taxon>Marasmiineae</taxon>
        <taxon>Mycenaceae</taxon>
        <taxon>Mycena</taxon>
    </lineage>
</organism>
<name>A0AAD7B9G3_MYCRO</name>
<sequence length="238" mass="26699">MTDYSSQGKTRDLNVVDLNNCRTHFAYYTALSRSSTSDGTVIIQGMDEGKITRGIHGSLRQEFRELETRNIITELAYNGLLHARVKGITRKDILRTFQESRGGFYQPDDLHSTVRWQTGDTLLAPGKSVSGKWELLGKDNATTANEEVDTDAQEGKKRKPRKPRSDKGKKKVKRMSISLPGLAWDQVDHSCAYDAVFTPLYNIWHDHGPKWTVRFKVLGNCTSCMASFTVGSSILLVA</sequence>
<evidence type="ECO:0000313" key="3">
    <source>
        <dbReference type="Proteomes" id="UP001221757"/>
    </source>
</evidence>
<keyword evidence="3" id="KW-1185">Reference proteome</keyword>
<reference evidence="2" key="1">
    <citation type="submission" date="2023-03" db="EMBL/GenBank/DDBJ databases">
        <title>Massive genome expansion in bonnet fungi (Mycena s.s.) driven by repeated elements and novel gene families across ecological guilds.</title>
        <authorList>
            <consortium name="Lawrence Berkeley National Laboratory"/>
            <person name="Harder C.B."/>
            <person name="Miyauchi S."/>
            <person name="Viragh M."/>
            <person name="Kuo A."/>
            <person name="Thoen E."/>
            <person name="Andreopoulos B."/>
            <person name="Lu D."/>
            <person name="Skrede I."/>
            <person name="Drula E."/>
            <person name="Henrissat B."/>
            <person name="Morin E."/>
            <person name="Kohler A."/>
            <person name="Barry K."/>
            <person name="LaButti K."/>
            <person name="Morin E."/>
            <person name="Salamov A."/>
            <person name="Lipzen A."/>
            <person name="Mereny Z."/>
            <person name="Hegedus B."/>
            <person name="Baldrian P."/>
            <person name="Stursova M."/>
            <person name="Weitz H."/>
            <person name="Taylor A."/>
            <person name="Grigoriev I.V."/>
            <person name="Nagy L.G."/>
            <person name="Martin F."/>
            <person name="Kauserud H."/>
        </authorList>
    </citation>
    <scope>NUCLEOTIDE SEQUENCE</scope>
    <source>
        <strain evidence="2">CBHHK067</strain>
    </source>
</reference>